<name>A0A653BRJ8_CALMS</name>
<dbReference type="AlphaFoldDB" id="A0A653BRJ8"/>
<keyword evidence="2" id="KW-1185">Reference proteome</keyword>
<dbReference type="EMBL" id="CAACVG010004111">
    <property type="protein sequence ID" value="VEN38140.1"/>
    <property type="molecule type" value="Genomic_DNA"/>
</dbReference>
<organism evidence="1 2">
    <name type="scientific">Callosobruchus maculatus</name>
    <name type="common">Southern cowpea weevil</name>
    <name type="synonym">Pulse bruchid</name>
    <dbReference type="NCBI Taxonomy" id="64391"/>
    <lineage>
        <taxon>Eukaryota</taxon>
        <taxon>Metazoa</taxon>
        <taxon>Ecdysozoa</taxon>
        <taxon>Arthropoda</taxon>
        <taxon>Hexapoda</taxon>
        <taxon>Insecta</taxon>
        <taxon>Pterygota</taxon>
        <taxon>Neoptera</taxon>
        <taxon>Endopterygota</taxon>
        <taxon>Coleoptera</taxon>
        <taxon>Polyphaga</taxon>
        <taxon>Cucujiformia</taxon>
        <taxon>Chrysomeloidea</taxon>
        <taxon>Chrysomelidae</taxon>
        <taxon>Bruchinae</taxon>
        <taxon>Bruchini</taxon>
        <taxon>Callosobruchus</taxon>
    </lineage>
</organism>
<sequence length="77" mass="8965">MPPNFEIERFGNRWRSTAMDALAVCAVAPSYFLEPQIFDIHTSSLQFRYEKGIHHMNVTFRCYCSGDPIFSKKNMSQ</sequence>
<evidence type="ECO:0000313" key="2">
    <source>
        <dbReference type="Proteomes" id="UP000410492"/>
    </source>
</evidence>
<accession>A0A653BRJ8</accession>
<protein>
    <submittedName>
        <fullName evidence="1">Uncharacterized protein</fullName>
    </submittedName>
</protein>
<gene>
    <name evidence="1" type="ORF">CALMAC_LOCUS3144</name>
</gene>
<evidence type="ECO:0000313" key="1">
    <source>
        <dbReference type="EMBL" id="VEN38140.1"/>
    </source>
</evidence>
<proteinExistence type="predicted"/>
<dbReference type="OrthoDB" id="417078at2759"/>
<dbReference type="Proteomes" id="UP000410492">
    <property type="component" value="Unassembled WGS sequence"/>
</dbReference>
<reference evidence="1 2" key="1">
    <citation type="submission" date="2019-01" db="EMBL/GenBank/DDBJ databases">
        <authorList>
            <person name="Sayadi A."/>
        </authorList>
    </citation>
    <scope>NUCLEOTIDE SEQUENCE [LARGE SCALE GENOMIC DNA]</scope>
</reference>